<evidence type="ECO:0000256" key="3">
    <source>
        <dbReference type="ARBA" id="ARBA00006218"/>
    </source>
</evidence>
<evidence type="ECO:0000313" key="9">
    <source>
        <dbReference type="EMBL" id="KAJ4457286.1"/>
    </source>
</evidence>
<dbReference type="InterPro" id="IPR007194">
    <property type="entry name" value="TRAPP_component"/>
</dbReference>
<gene>
    <name evidence="9" type="ORF">PAPYR_7295</name>
</gene>
<keyword evidence="4 8" id="KW-0813">Transport</keyword>
<evidence type="ECO:0000256" key="4">
    <source>
        <dbReference type="ARBA" id="ARBA00022448"/>
    </source>
</evidence>
<evidence type="ECO:0000256" key="6">
    <source>
        <dbReference type="ARBA" id="ARBA00022892"/>
    </source>
</evidence>
<dbReference type="PANTHER" id="PTHR13048">
    <property type="entry name" value="TRAFFICKING PROTEIN PARTICLE COMPLEX SUBUNIT 3"/>
    <property type="match status" value="1"/>
</dbReference>
<evidence type="ECO:0000313" key="10">
    <source>
        <dbReference type="Proteomes" id="UP001141327"/>
    </source>
</evidence>
<evidence type="ECO:0000256" key="8">
    <source>
        <dbReference type="PIRNR" id="PIRNR018293"/>
    </source>
</evidence>
<reference evidence="9" key="1">
    <citation type="journal article" date="2022" name="bioRxiv">
        <title>Genomics of Preaxostyla Flagellates Illuminates Evolutionary Transitions and the Path Towards Mitochondrial Loss.</title>
        <authorList>
            <person name="Novak L.V.F."/>
            <person name="Treitli S.C."/>
            <person name="Pyrih J."/>
            <person name="Halakuc P."/>
            <person name="Pipaliya S.V."/>
            <person name="Vacek V."/>
            <person name="Brzon O."/>
            <person name="Soukal P."/>
            <person name="Eme L."/>
            <person name="Dacks J.B."/>
            <person name="Karnkowska A."/>
            <person name="Elias M."/>
            <person name="Hampl V."/>
        </authorList>
    </citation>
    <scope>NUCLEOTIDE SEQUENCE</scope>
    <source>
        <strain evidence="9">RCP-MX</strain>
    </source>
</reference>
<comment type="caution">
    <text evidence="9">The sequence shown here is derived from an EMBL/GenBank/DDBJ whole genome shotgun (WGS) entry which is preliminary data.</text>
</comment>
<keyword evidence="5" id="KW-0256">Endoplasmic reticulum</keyword>
<accession>A0ABQ8UDG2</accession>
<dbReference type="SUPFAM" id="SSF111126">
    <property type="entry name" value="Ligand-binding domain in the NO signalling and Golgi transport"/>
    <property type="match status" value="1"/>
</dbReference>
<dbReference type="EMBL" id="JAPMOS010000050">
    <property type="protein sequence ID" value="KAJ4457286.1"/>
    <property type="molecule type" value="Genomic_DNA"/>
</dbReference>
<proteinExistence type="inferred from homology"/>
<comment type="subcellular location">
    <subcellularLocation>
        <location evidence="2">Endoplasmic reticulum</location>
    </subcellularLocation>
    <subcellularLocation>
        <location evidence="1 8">Golgi apparatus</location>
        <location evidence="1 8">cis-Golgi network</location>
    </subcellularLocation>
</comment>
<dbReference type="InterPro" id="IPR024096">
    <property type="entry name" value="NO_sig/Golgi_transp_ligand-bd"/>
</dbReference>
<dbReference type="Gene3D" id="3.30.1380.20">
    <property type="entry name" value="Trafficking protein particle complex subunit 3"/>
    <property type="match status" value="1"/>
</dbReference>
<keyword evidence="6 8" id="KW-0931">ER-Golgi transport</keyword>
<comment type="subunit">
    <text evidence="8">Homodimer.</text>
</comment>
<dbReference type="Pfam" id="PF04051">
    <property type="entry name" value="TRAPP"/>
    <property type="match status" value="1"/>
</dbReference>
<protein>
    <recommendedName>
        <fullName evidence="8">Trafficking protein particle complex subunit</fullName>
    </recommendedName>
</protein>
<dbReference type="PIRSF" id="PIRSF018293">
    <property type="entry name" value="TRAPP_I_complex_Bet3"/>
    <property type="match status" value="1"/>
</dbReference>
<organism evidence="9 10">
    <name type="scientific">Paratrimastix pyriformis</name>
    <dbReference type="NCBI Taxonomy" id="342808"/>
    <lineage>
        <taxon>Eukaryota</taxon>
        <taxon>Metamonada</taxon>
        <taxon>Preaxostyla</taxon>
        <taxon>Paratrimastigidae</taxon>
        <taxon>Paratrimastix</taxon>
    </lineage>
</organism>
<keyword evidence="7 8" id="KW-0333">Golgi apparatus</keyword>
<dbReference type="CDD" id="cd14942">
    <property type="entry name" value="TRAPPC3_bet3"/>
    <property type="match status" value="1"/>
</dbReference>
<sequence>MANFARSGEMAFLKADKINSEIFSLTYGAMVAQIMKDYEDIEEVNRQLDRMGQNIGSRLIDELFAKTGIPVSSNFMETAEVIAKVGFKMFLGITANVVNPTPQQYSLTFRDNPMVDFVELPDNCANLRYCNLLCGVIRGALEQVQIKVECHFVRDMLRGDETNEIQVRFLEQVRESALDQSFA</sequence>
<keyword evidence="10" id="KW-1185">Reference proteome</keyword>
<dbReference type="Proteomes" id="UP001141327">
    <property type="component" value="Unassembled WGS sequence"/>
</dbReference>
<name>A0ABQ8UDG2_9EUKA</name>
<comment type="similarity">
    <text evidence="3 8">Belongs to the TRAPP small subunits family. BET3 subfamily.</text>
</comment>
<dbReference type="InterPro" id="IPR016721">
    <property type="entry name" value="Bet3"/>
</dbReference>
<comment type="function">
    <text evidence="8">May play a role in vesicular transport from endoplasmic reticulum to Golgi.</text>
</comment>
<evidence type="ECO:0000256" key="1">
    <source>
        <dbReference type="ARBA" id="ARBA00004222"/>
    </source>
</evidence>
<evidence type="ECO:0000256" key="2">
    <source>
        <dbReference type="ARBA" id="ARBA00004240"/>
    </source>
</evidence>
<evidence type="ECO:0000256" key="7">
    <source>
        <dbReference type="ARBA" id="ARBA00023034"/>
    </source>
</evidence>
<evidence type="ECO:0000256" key="5">
    <source>
        <dbReference type="ARBA" id="ARBA00022824"/>
    </source>
</evidence>